<dbReference type="PANTHER" id="PTHR43736">
    <property type="entry name" value="ADP-RIBOSE PYROPHOSPHATASE"/>
    <property type="match status" value="1"/>
</dbReference>
<dbReference type="InterPro" id="IPR020476">
    <property type="entry name" value="Nudix_hydrolase"/>
</dbReference>
<evidence type="ECO:0000313" key="5">
    <source>
        <dbReference type="Proteomes" id="UP000787625"/>
    </source>
</evidence>
<dbReference type="EMBL" id="DWUP01000166">
    <property type="protein sequence ID" value="HJD53491.1"/>
    <property type="molecule type" value="Genomic_DNA"/>
</dbReference>
<reference evidence="4" key="2">
    <citation type="submission" date="2021-04" db="EMBL/GenBank/DDBJ databases">
        <authorList>
            <person name="Gilroy R."/>
        </authorList>
    </citation>
    <scope>NUCLEOTIDE SEQUENCE</scope>
    <source>
        <strain evidence="4">MalCec1-1739</strain>
    </source>
</reference>
<dbReference type="PROSITE" id="PS00893">
    <property type="entry name" value="NUDIX_BOX"/>
    <property type="match status" value="1"/>
</dbReference>
<sequence length="178" mass="19565">MDSVTCEGDAFPFHYKYPRPAVTTDCVIFGYDGGALRVLLVRRGRDPYRGLWAFPGGFLEMDESAGQGALRELREETGVTDAALRQFHTFSDPGRDPRGRVISVAYYAVVRMQDVAGGDDADDARWFALDEVPPLAFDHGEMFERARAALRDALRLDASCLGLGFTPDDARLIAGAVD</sequence>
<dbReference type="GO" id="GO:0016787">
    <property type="term" value="F:hydrolase activity"/>
    <property type="evidence" value="ECO:0007669"/>
    <property type="project" value="UniProtKB-KW"/>
</dbReference>
<comment type="similarity">
    <text evidence="2">Belongs to the Nudix hydrolase family.</text>
</comment>
<evidence type="ECO:0000256" key="2">
    <source>
        <dbReference type="RuleBase" id="RU003476"/>
    </source>
</evidence>
<keyword evidence="1 2" id="KW-0378">Hydrolase</keyword>
<gene>
    <name evidence="4" type="ORF">IAA93_07200</name>
</gene>
<accession>A0A9D2UJI7</accession>
<dbReference type="InterPro" id="IPR015797">
    <property type="entry name" value="NUDIX_hydrolase-like_dom_sf"/>
</dbReference>
<dbReference type="InterPro" id="IPR000086">
    <property type="entry name" value="NUDIX_hydrolase_dom"/>
</dbReference>
<evidence type="ECO:0000256" key="1">
    <source>
        <dbReference type="ARBA" id="ARBA00022801"/>
    </source>
</evidence>
<dbReference type="InterPro" id="IPR020084">
    <property type="entry name" value="NUDIX_hydrolase_CS"/>
</dbReference>
<dbReference type="PANTHER" id="PTHR43736:SF4">
    <property type="entry name" value="SLR1690 PROTEIN"/>
    <property type="match status" value="1"/>
</dbReference>
<dbReference type="PROSITE" id="PS51462">
    <property type="entry name" value="NUDIX"/>
    <property type="match status" value="1"/>
</dbReference>
<dbReference type="Gene3D" id="3.90.79.10">
    <property type="entry name" value="Nucleoside Triphosphate Pyrophosphohydrolase"/>
    <property type="match status" value="1"/>
</dbReference>
<dbReference type="Proteomes" id="UP000787625">
    <property type="component" value="Unassembled WGS sequence"/>
</dbReference>
<dbReference type="AlphaFoldDB" id="A0A9D2UJI7"/>
<evidence type="ECO:0000313" key="4">
    <source>
        <dbReference type="EMBL" id="HJD53491.1"/>
    </source>
</evidence>
<reference evidence="4" key="1">
    <citation type="journal article" date="2021" name="PeerJ">
        <title>Extensive microbial diversity within the chicken gut microbiome revealed by metagenomics and culture.</title>
        <authorList>
            <person name="Gilroy R."/>
            <person name="Ravi A."/>
            <person name="Getino M."/>
            <person name="Pursley I."/>
            <person name="Horton D.L."/>
            <person name="Alikhan N.F."/>
            <person name="Baker D."/>
            <person name="Gharbi K."/>
            <person name="Hall N."/>
            <person name="Watson M."/>
            <person name="Adriaenssens E.M."/>
            <person name="Foster-Nyarko E."/>
            <person name="Jarju S."/>
            <person name="Secka A."/>
            <person name="Antonio M."/>
            <person name="Oren A."/>
            <person name="Chaudhuri R.R."/>
            <person name="La Ragione R."/>
            <person name="Hildebrand F."/>
            <person name="Pallen M.J."/>
        </authorList>
    </citation>
    <scope>NUCLEOTIDE SEQUENCE</scope>
    <source>
        <strain evidence="4">MalCec1-1739</strain>
    </source>
</reference>
<dbReference type="Pfam" id="PF00293">
    <property type="entry name" value="NUDIX"/>
    <property type="match status" value="1"/>
</dbReference>
<proteinExistence type="inferred from homology"/>
<dbReference type="PRINTS" id="PR00502">
    <property type="entry name" value="NUDIXFAMILY"/>
</dbReference>
<name>A0A9D2UJI7_9BACT</name>
<dbReference type="CDD" id="cd18873">
    <property type="entry name" value="NUDIX_NadM_like"/>
    <property type="match status" value="1"/>
</dbReference>
<evidence type="ECO:0000259" key="3">
    <source>
        <dbReference type="PROSITE" id="PS51462"/>
    </source>
</evidence>
<dbReference type="SUPFAM" id="SSF55811">
    <property type="entry name" value="Nudix"/>
    <property type="match status" value="1"/>
</dbReference>
<protein>
    <submittedName>
        <fullName evidence="4">NUDIX hydrolase</fullName>
    </submittedName>
</protein>
<organism evidence="4 5">
    <name type="scientific">Candidatus Avibacteroides avistercoris</name>
    <dbReference type="NCBI Taxonomy" id="2840690"/>
    <lineage>
        <taxon>Bacteria</taxon>
        <taxon>Pseudomonadati</taxon>
        <taxon>Bacteroidota</taxon>
        <taxon>Bacteroidia</taxon>
        <taxon>Bacteroidales</taxon>
        <taxon>Bacteroidaceae</taxon>
        <taxon>Bacteroidaceae incertae sedis</taxon>
        <taxon>Candidatus Avibacteroides</taxon>
    </lineage>
</organism>
<comment type="caution">
    <text evidence="4">The sequence shown here is derived from an EMBL/GenBank/DDBJ whole genome shotgun (WGS) entry which is preliminary data.</text>
</comment>
<feature type="domain" description="Nudix hydrolase" evidence="3">
    <location>
        <begin position="18"/>
        <end position="150"/>
    </location>
</feature>